<protein>
    <submittedName>
        <fullName evidence="1">Uncharacterized protein</fullName>
    </submittedName>
</protein>
<dbReference type="Proteomes" id="UP001153269">
    <property type="component" value="Unassembled WGS sequence"/>
</dbReference>
<gene>
    <name evidence="1" type="ORF">PLEPLA_LOCUS14327</name>
</gene>
<comment type="caution">
    <text evidence="1">The sequence shown here is derived from an EMBL/GenBank/DDBJ whole genome shotgun (WGS) entry which is preliminary data.</text>
</comment>
<organism evidence="1 2">
    <name type="scientific">Pleuronectes platessa</name>
    <name type="common">European plaice</name>
    <dbReference type="NCBI Taxonomy" id="8262"/>
    <lineage>
        <taxon>Eukaryota</taxon>
        <taxon>Metazoa</taxon>
        <taxon>Chordata</taxon>
        <taxon>Craniata</taxon>
        <taxon>Vertebrata</taxon>
        <taxon>Euteleostomi</taxon>
        <taxon>Actinopterygii</taxon>
        <taxon>Neopterygii</taxon>
        <taxon>Teleostei</taxon>
        <taxon>Neoteleostei</taxon>
        <taxon>Acanthomorphata</taxon>
        <taxon>Carangaria</taxon>
        <taxon>Pleuronectiformes</taxon>
        <taxon>Pleuronectoidei</taxon>
        <taxon>Pleuronectidae</taxon>
        <taxon>Pleuronectes</taxon>
    </lineage>
</organism>
<proteinExistence type="predicted"/>
<sequence length="123" mass="13529">MFWKQLTRESQLANESRLGFIGRTSSISQQALVDNCRCLKTDTETFSNRAAVPTHNLQGPFAKLYFTTGKQSIGPGYPQWCSRADTSWCRANGAQSPAETEERGAGDGGPSCTVMLTYNGLNW</sequence>
<accession>A0A9N7YI69</accession>
<reference evidence="1" key="1">
    <citation type="submission" date="2020-03" db="EMBL/GenBank/DDBJ databases">
        <authorList>
            <person name="Weist P."/>
        </authorList>
    </citation>
    <scope>NUCLEOTIDE SEQUENCE</scope>
</reference>
<evidence type="ECO:0000313" key="1">
    <source>
        <dbReference type="EMBL" id="CAB1426391.1"/>
    </source>
</evidence>
<dbReference type="EMBL" id="CADEAL010000885">
    <property type="protein sequence ID" value="CAB1426391.1"/>
    <property type="molecule type" value="Genomic_DNA"/>
</dbReference>
<name>A0A9N7YI69_PLEPL</name>
<dbReference type="AlphaFoldDB" id="A0A9N7YI69"/>
<evidence type="ECO:0000313" key="2">
    <source>
        <dbReference type="Proteomes" id="UP001153269"/>
    </source>
</evidence>
<keyword evidence="2" id="KW-1185">Reference proteome</keyword>